<reference evidence="1 2" key="1">
    <citation type="submission" date="2005-11" db="EMBL/GenBank/DDBJ databases">
        <title>The complete genome sequence of Lawsonia intracellularis: the causative agent of proliferative enteropathy.</title>
        <authorList>
            <person name="Kaur K."/>
            <person name="Zhang Q."/>
            <person name="Beckler D."/>
            <person name="Munir S."/>
            <person name="Li L."/>
            <person name="Kinsley K."/>
            <person name="Herron L."/>
            <person name="Peterson A."/>
            <person name="May B."/>
            <person name="Singh S."/>
            <person name="Gebhart C."/>
            <person name="Kapur V."/>
        </authorList>
    </citation>
    <scope>NUCLEOTIDE SEQUENCE [LARGE SCALE GENOMIC DNA]</scope>
    <source>
        <strain evidence="1 2">PHE/MN1-00</strain>
        <plasmid evidence="2">pLaw3</plasmid>
    </source>
</reference>
<dbReference type="RefSeq" id="WP_011527321.1">
    <property type="nucleotide sequence ID" value="NC_008014.1"/>
</dbReference>
<evidence type="ECO:0000313" key="2">
    <source>
        <dbReference type="Proteomes" id="UP000002430"/>
    </source>
</evidence>
<dbReference type="Proteomes" id="UP000002430">
    <property type="component" value="Plasmid 3"/>
</dbReference>
<evidence type="ECO:0000313" key="1">
    <source>
        <dbReference type="EMBL" id="CAJ53954.1"/>
    </source>
</evidence>
<dbReference type="AlphaFoldDB" id="Q1MNX9"/>
<name>Q1MNX9_LAWIP</name>
<protein>
    <submittedName>
        <fullName evidence="1">Uncharacterized protein</fullName>
    </submittedName>
</protein>
<dbReference type="EMBL" id="AM180255">
    <property type="protein sequence ID" value="CAJ53954.1"/>
    <property type="molecule type" value="Genomic_DNA"/>
</dbReference>
<dbReference type="HOGENOM" id="CLU_069062_0_0_7"/>
<organism evidence="1 2">
    <name type="scientific">Lawsonia intracellularis (strain PHE/MN1-00)</name>
    <dbReference type="NCBI Taxonomy" id="363253"/>
    <lineage>
        <taxon>Bacteria</taxon>
        <taxon>Pseudomonadati</taxon>
        <taxon>Thermodesulfobacteriota</taxon>
        <taxon>Desulfovibrionia</taxon>
        <taxon>Desulfovibrionales</taxon>
        <taxon>Desulfovibrionaceae</taxon>
        <taxon>Lawsonia</taxon>
    </lineage>
</organism>
<dbReference type="KEGG" id="lip:LIC002"/>
<keyword evidence="2" id="KW-1185">Reference proteome</keyword>
<accession>Q1MNX9</accession>
<keyword evidence="1" id="KW-0614">Plasmid</keyword>
<sequence length="307" mass="35019">MKILTHAQLEDEGFFFDSGFRGWISSHHTLLNTKGEPDHTDKHTLENLEILCSYMNQEVPNILTEIQGVRSIFPEVKKSCLEAKQHNFGVSVRYGDPQFMSAGGTLSSRVHFIYEVQQQVAKGIYDYINEIYLFGIGGRKIYGLLNYPTLFQPIAPLPTGENSSPLWSKKDVEQWYKDIDELYKTLQRQTFNHVTLETPTVLCISAQLDTYLGQKHTKKLLQQMVNETYPRLQFVTIDGLSISGIGESMLLIAKELHGKKTGEFVYSERLRTYPVIPGKEELTQKWSASTYGCVIHIPEAIAYMRGL</sequence>
<geneLocation type="plasmid" evidence="2">
    <name>pLaw3</name>
</geneLocation>
<dbReference type="OrthoDB" id="6439710at2"/>
<proteinExistence type="predicted"/>
<gene>
    <name evidence="1" type="ordered locus">LIC002</name>
</gene>